<organism evidence="4 5">
    <name type="scientific">Solanum verrucosum</name>
    <dbReference type="NCBI Taxonomy" id="315347"/>
    <lineage>
        <taxon>Eukaryota</taxon>
        <taxon>Viridiplantae</taxon>
        <taxon>Streptophyta</taxon>
        <taxon>Embryophyta</taxon>
        <taxon>Tracheophyta</taxon>
        <taxon>Spermatophyta</taxon>
        <taxon>Magnoliopsida</taxon>
        <taxon>eudicotyledons</taxon>
        <taxon>Gunneridae</taxon>
        <taxon>Pentapetalae</taxon>
        <taxon>asterids</taxon>
        <taxon>lamiids</taxon>
        <taxon>Solanales</taxon>
        <taxon>Solanaceae</taxon>
        <taxon>Solanoideae</taxon>
        <taxon>Solaneae</taxon>
        <taxon>Solanum</taxon>
    </lineage>
</organism>
<accession>A0AAF0QII8</accession>
<keyword evidence="5" id="KW-1185">Reference proteome</keyword>
<dbReference type="InterPro" id="IPR045258">
    <property type="entry name" value="ACAP1/2/3-like"/>
</dbReference>
<name>A0AAF0QII8_SOLVR</name>
<evidence type="ECO:0000313" key="5">
    <source>
        <dbReference type="Proteomes" id="UP001234989"/>
    </source>
</evidence>
<dbReference type="Pfam" id="PF16746">
    <property type="entry name" value="BAR_3"/>
    <property type="match status" value="1"/>
</dbReference>
<dbReference type="GO" id="GO:0005737">
    <property type="term" value="C:cytoplasm"/>
    <property type="evidence" value="ECO:0007669"/>
    <property type="project" value="InterPro"/>
</dbReference>
<evidence type="ECO:0000313" key="4">
    <source>
        <dbReference type="EMBL" id="WMV23103.1"/>
    </source>
</evidence>
<proteinExistence type="predicted"/>
<keyword evidence="2" id="KW-0862">Zinc</keyword>
<evidence type="ECO:0000259" key="3">
    <source>
        <dbReference type="Pfam" id="PF16746"/>
    </source>
</evidence>
<dbReference type="PANTHER" id="PTHR23180">
    <property type="entry name" value="CENTAURIN/ARF"/>
    <property type="match status" value="1"/>
</dbReference>
<keyword evidence="1" id="KW-0479">Metal-binding</keyword>
<dbReference type="SUPFAM" id="SSF103657">
    <property type="entry name" value="BAR/IMD domain-like"/>
    <property type="match status" value="1"/>
</dbReference>
<evidence type="ECO:0000256" key="2">
    <source>
        <dbReference type="ARBA" id="ARBA00022833"/>
    </source>
</evidence>
<feature type="domain" description="BAR" evidence="3">
    <location>
        <begin position="97"/>
        <end position="181"/>
    </location>
</feature>
<evidence type="ECO:0000256" key="1">
    <source>
        <dbReference type="ARBA" id="ARBA00022723"/>
    </source>
</evidence>
<dbReference type="PANTHER" id="PTHR23180:SF244">
    <property type="entry name" value="ADP-RIBOSYLATION FACTOR GTPASE-ACTIVATING PROTEIN AGD2"/>
    <property type="match status" value="1"/>
</dbReference>
<dbReference type="InterPro" id="IPR027267">
    <property type="entry name" value="AH/BAR_dom_sf"/>
</dbReference>
<dbReference type="Gene3D" id="1.20.1270.60">
    <property type="entry name" value="Arfaptin homology (AH) domain/BAR domain"/>
    <property type="match status" value="1"/>
</dbReference>
<reference evidence="4" key="1">
    <citation type="submission" date="2023-08" db="EMBL/GenBank/DDBJ databases">
        <title>A de novo genome assembly of Solanum verrucosum Schlechtendal, a Mexican diploid species geographically isolated from the other diploid A-genome species in potato relatives.</title>
        <authorList>
            <person name="Hosaka K."/>
        </authorList>
    </citation>
    <scope>NUCLEOTIDE SEQUENCE</scope>
    <source>
        <tissue evidence="4">Young leaves</tissue>
    </source>
</reference>
<dbReference type="InterPro" id="IPR004148">
    <property type="entry name" value="BAR_dom"/>
</dbReference>
<dbReference type="Proteomes" id="UP001234989">
    <property type="component" value="Chromosome 4"/>
</dbReference>
<dbReference type="EMBL" id="CP133615">
    <property type="protein sequence ID" value="WMV23103.1"/>
    <property type="molecule type" value="Genomic_DNA"/>
</dbReference>
<gene>
    <name evidence="4" type="ORF">MTR67_016488</name>
</gene>
<dbReference type="GO" id="GO:0046872">
    <property type="term" value="F:metal ion binding"/>
    <property type="evidence" value="ECO:0007669"/>
    <property type="project" value="UniProtKB-KW"/>
</dbReference>
<dbReference type="AlphaFoldDB" id="A0AAF0QII8"/>
<sequence>MNHLFLHCKYTQQLWRICLNLKGISWTIPRKVSEALKSWEATEVEHVLVDRVSQFLSVDLRDVKESRRRFDKAASTYDQITLPVLFVINFTPELLNCQARERFSSLKKNARDEVVTELEEELHNSKSTFERSRFNLVNAITNVEAKKKYEFLESFSAIMDAHLRYFKLGHDLLSQMEPFIHQSIWDNRWMGEFLKEAIGSRGGIVVLWDERVWTGEMEEVGDQSITRKFTGVNEDFRWHITAVYADCNRVIKKTLWEELLAIRSRVLTDAEVLQKTNLAMEFDEVAKNEEIAWKERSRIQHVERVMVKDPVLINEAFQNFYMNLYKESEQWRPDLNILDVTVISEEEQTWFQRPFEEDEI</sequence>
<dbReference type="GO" id="GO:0005096">
    <property type="term" value="F:GTPase activator activity"/>
    <property type="evidence" value="ECO:0007669"/>
    <property type="project" value="InterPro"/>
</dbReference>
<protein>
    <recommendedName>
        <fullName evidence="3">BAR domain-containing protein</fullName>
    </recommendedName>
</protein>